<accession>W4KNR9</accession>
<dbReference type="AlphaFoldDB" id="W4KNR9"/>
<dbReference type="GeneID" id="20668041"/>
<dbReference type="Proteomes" id="UP000030671">
    <property type="component" value="Unassembled WGS sequence"/>
</dbReference>
<organism evidence="1 2">
    <name type="scientific">Heterobasidion irregulare (strain TC 32-1)</name>
    <dbReference type="NCBI Taxonomy" id="747525"/>
    <lineage>
        <taxon>Eukaryota</taxon>
        <taxon>Fungi</taxon>
        <taxon>Dikarya</taxon>
        <taxon>Basidiomycota</taxon>
        <taxon>Agaricomycotina</taxon>
        <taxon>Agaricomycetes</taxon>
        <taxon>Russulales</taxon>
        <taxon>Bondarzewiaceae</taxon>
        <taxon>Heterobasidion</taxon>
        <taxon>Heterobasidion annosum species complex</taxon>
    </lineage>
</organism>
<dbReference type="RefSeq" id="XP_009540694.1">
    <property type="nucleotide sequence ID" value="XM_009542399.1"/>
</dbReference>
<dbReference type="HOGENOM" id="CLU_1619245_0_0_1"/>
<dbReference type="InParanoid" id="W4KNR9"/>
<evidence type="ECO:0000313" key="2">
    <source>
        <dbReference type="Proteomes" id="UP000030671"/>
    </source>
</evidence>
<protein>
    <submittedName>
        <fullName evidence="1">Uncharacterized protein</fullName>
    </submittedName>
</protein>
<gene>
    <name evidence="1" type="ORF">HETIRDRAFT_166213</name>
</gene>
<sequence>MLSTHGRDRTALQHAIPFQLARKHYLSKRYCQARSSALGHDVAIVLIVLGIYVENPMKDIQSPIFARSCQRPSAASVAHTPYYVDASIAAIGDAFINVASMYTHRAGREVNAHQLSHVLNHVLAPHHHGRGHSFKRPFRFNFYAGEAETHWRLRCYFSQTSHAM</sequence>
<proteinExistence type="predicted"/>
<dbReference type="EMBL" id="KI925454">
    <property type="protein sequence ID" value="ETW86696.1"/>
    <property type="molecule type" value="Genomic_DNA"/>
</dbReference>
<name>W4KNR9_HETIT</name>
<evidence type="ECO:0000313" key="1">
    <source>
        <dbReference type="EMBL" id="ETW86696.1"/>
    </source>
</evidence>
<reference evidence="1 2" key="1">
    <citation type="journal article" date="2012" name="New Phytol.">
        <title>Insight into trade-off between wood decay and parasitism from the genome of a fungal forest pathogen.</title>
        <authorList>
            <person name="Olson A."/>
            <person name="Aerts A."/>
            <person name="Asiegbu F."/>
            <person name="Belbahri L."/>
            <person name="Bouzid O."/>
            <person name="Broberg A."/>
            <person name="Canback B."/>
            <person name="Coutinho P.M."/>
            <person name="Cullen D."/>
            <person name="Dalman K."/>
            <person name="Deflorio G."/>
            <person name="van Diepen L.T."/>
            <person name="Dunand C."/>
            <person name="Duplessis S."/>
            <person name="Durling M."/>
            <person name="Gonthier P."/>
            <person name="Grimwood J."/>
            <person name="Fossdal C.G."/>
            <person name="Hansson D."/>
            <person name="Henrissat B."/>
            <person name="Hietala A."/>
            <person name="Himmelstrand K."/>
            <person name="Hoffmeister D."/>
            <person name="Hogberg N."/>
            <person name="James T.Y."/>
            <person name="Karlsson M."/>
            <person name="Kohler A."/>
            <person name="Kues U."/>
            <person name="Lee Y.H."/>
            <person name="Lin Y.C."/>
            <person name="Lind M."/>
            <person name="Lindquist E."/>
            <person name="Lombard V."/>
            <person name="Lucas S."/>
            <person name="Lunden K."/>
            <person name="Morin E."/>
            <person name="Murat C."/>
            <person name="Park J."/>
            <person name="Raffaello T."/>
            <person name="Rouze P."/>
            <person name="Salamov A."/>
            <person name="Schmutz J."/>
            <person name="Solheim H."/>
            <person name="Stahlberg J."/>
            <person name="Velez H."/>
            <person name="de Vries R.P."/>
            <person name="Wiebenga A."/>
            <person name="Woodward S."/>
            <person name="Yakovlev I."/>
            <person name="Garbelotto M."/>
            <person name="Martin F."/>
            <person name="Grigoriev I.V."/>
            <person name="Stenlid J."/>
        </authorList>
    </citation>
    <scope>NUCLEOTIDE SEQUENCE [LARGE SCALE GENOMIC DNA]</scope>
    <source>
        <strain evidence="1 2">TC 32-1</strain>
    </source>
</reference>
<dbReference type="KEGG" id="hir:HETIRDRAFT_166213"/>
<keyword evidence="2" id="KW-1185">Reference proteome</keyword>